<evidence type="ECO:0000256" key="2">
    <source>
        <dbReference type="ARBA" id="ARBA00023015"/>
    </source>
</evidence>
<gene>
    <name evidence="6" type="ORF">IAC96_07190</name>
</gene>
<dbReference type="GO" id="GO:0000976">
    <property type="term" value="F:transcription cis-regulatory region binding"/>
    <property type="evidence" value="ECO:0007669"/>
    <property type="project" value="TreeGrafter"/>
</dbReference>
<dbReference type="Proteomes" id="UP000824201">
    <property type="component" value="Unassembled WGS sequence"/>
</dbReference>
<evidence type="ECO:0000256" key="1">
    <source>
        <dbReference type="ARBA" id="ARBA00022491"/>
    </source>
</evidence>
<keyword evidence="3 6" id="KW-0238">DNA-binding</keyword>
<comment type="caution">
    <text evidence="6">The sequence shown here is derived from an EMBL/GenBank/DDBJ whole genome shotgun (WGS) entry which is preliminary data.</text>
</comment>
<dbReference type="SMART" id="SM00354">
    <property type="entry name" value="HTH_LACI"/>
    <property type="match status" value="1"/>
</dbReference>
<dbReference type="AlphaFoldDB" id="A0A9D1EEW4"/>
<keyword evidence="2" id="KW-0805">Transcription regulation</keyword>
<dbReference type="Gene3D" id="3.40.50.2300">
    <property type="match status" value="2"/>
</dbReference>
<dbReference type="CDD" id="cd06267">
    <property type="entry name" value="PBP1_LacI_sugar_binding-like"/>
    <property type="match status" value="1"/>
</dbReference>
<dbReference type="InterPro" id="IPR000843">
    <property type="entry name" value="HTH_LacI"/>
</dbReference>
<dbReference type="PANTHER" id="PTHR30146:SF95">
    <property type="entry name" value="RIBOSE OPERON REPRESSOR"/>
    <property type="match status" value="1"/>
</dbReference>
<dbReference type="InterPro" id="IPR046335">
    <property type="entry name" value="LacI/GalR-like_sensor"/>
</dbReference>
<feature type="domain" description="HTH lacI-type" evidence="5">
    <location>
        <begin position="1"/>
        <end position="55"/>
    </location>
</feature>
<dbReference type="InterPro" id="IPR010982">
    <property type="entry name" value="Lambda_DNA-bd_dom_sf"/>
</dbReference>
<dbReference type="GO" id="GO:0003700">
    <property type="term" value="F:DNA-binding transcription factor activity"/>
    <property type="evidence" value="ECO:0007669"/>
    <property type="project" value="TreeGrafter"/>
</dbReference>
<dbReference type="InterPro" id="IPR028082">
    <property type="entry name" value="Peripla_BP_I"/>
</dbReference>
<reference evidence="6" key="2">
    <citation type="journal article" date="2021" name="PeerJ">
        <title>Extensive microbial diversity within the chicken gut microbiome revealed by metagenomics and culture.</title>
        <authorList>
            <person name="Gilroy R."/>
            <person name="Ravi A."/>
            <person name="Getino M."/>
            <person name="Pursley I."/>
            <person name="Horton D.L."/>
            <person name="Alikhan N.F."/>
            <person name="Baker D."/>
            <person name="Gharbi K."/>
            <person name="Hall N."/>
            <person name="Watson M."/>
            <person name="Adriaenssens E.M."/>
            <person name="Foster-Nyarko E."/>
            <person name="Jarju S."/>
            <person name="Secka A."/>
            <person name="Antonio M."/>
            <person name="Oren A."/>
            <person name="Chaudhuri R.R."/>
            <person name="La Ragione R."/>
            <person name="Hildebrand F."/>
            <person name="Pallen M.J."/>
        </authorList>
    </citation>
    <scope>NUCLEOTIDE SEQUENCE</scope>
    <source>
        <strain evidence="6">ChiW13-3771</strain>
    </source>
</reference>
<dbReference type="PANTHER" id="PTHR30146">
    <property type="entry name" value="LACI-RELATED TRANSCRIPTIONAL REPRESSOR"/>
    <property type="match status" value="1"/>
</dbReference>
<keyword evidence="1" id="KW-0678">Repressor</keyword>
<name>A0A9D1EEW4_9FIRM</name>
<dbReference type="Pfam" id="PF13377">
    <property type="entry name" value="Peripla_BP_3"/>
    <property type="match status" value="1"/>
</dbReference>
<dbReference type="SUPFAM" id="SSF47413">
    <property type="entry name" value="lambda repressor-like DNA-binding domains"/>
    <property type="match status" value="1"/>
</dbReference>
<dbReference type="PROSITE" id="PS50932">
    <property type="entry name" value="HTH_LACI_2"/>
    <property type="match status" value="1"/>
</dbReference>
<evidence type="ECO:0000256" key="4">
    <source>
        <dbReference type="ARBA" id="ARBA00023163"/>
    </source>
</evidence>
<evidence type="ECO:0000313" key="7">
    <source>
        <dbReference type="Proteomes" id="UP000824201"/>
    </source>
</evidence>
<keyword evidence="4" id="KW-0804">Transcription</keyword>
<dbReference type="Pfam" id="PF00356">
    <property type="entry name" value="LacI"/>
    <property type="match status" value="1"/>
</dbReference>
<sequence length="338" mass="37853">MNIYDISKQANVSIATVSRVLNGSNKVHPATRKRVLDVIQSNDYTPNAFARSLGLNSMQTAGIMCADSSDTYLAQAIYFLERELRQNNYASMLCCTGYQLEKKQNYLQLLLSRNVDAVFFVGSNFIEEIEEQNNYLYHAAQKVPVFILNGYLPGKNIYSVLCDDYMTSYDLTRRILDSGSSNPIYLHRALSYSCKNKRNGFQDACAKHNLTSIQDRIYSCTGSLAETKNFLLHLERDLHITFDSILASDDELAVGAVKYALASGRSIPNDLQIAGYNNSLLSTCCTPELTTADNRVEFMCMTAVSFMMQLLKGKEIPSKTMFSGNIISRETTKPFCSS</sequence>
<evidence type="ECO:0000313" key="6">
    <source>
        <dbReference type="EMBL" id="HIR88718.1"/>
    </source>
</evidence>
<dbReference type="SUPFAM" id="SSF53822">
    <property type="entry name" value="Periplasmic binding protein-like I"/>
    <property type="match status" value="1"/>
</dbReference>
<evidence type="ECO:0000259" key="5">
    <source>
        <dbReference type="PROSITE" id="PS50932"/>
    </source>
</evidence>
<dbReference type="Gene3D" id="1.10.260.40">
    <property type="entry name" value="lambda repressor-like DNA-binding domains"/>
    <property type="match status" value="1"/>
</dbReference>
<reference evidence="6" key="1">
    <citation type="submission" date="2020-10" db="EMBL/GenBank/DDBJ databases">
        <authorList>
            <person name="Gilroy R."/>
        </authorList>
    </citation>
    <scope>NUCLEOTIDE SEQUENCE</scope>
    <source>
        <strain evidence="6">ChiW13-3771</strain>
    </source>
</reference>
<proteinExistence type="predicted"/>
<protein>
    <submittedName>
        <fullName evidence="6">LacI family DNA-binding transcriptional regulator</fullName>
    </submittedName>
</protein>
<dbReference type="EMBL" id="DVHN01000084">
    <property type="protein sequence ID" value="HIR88718.1"/>
    <property type="molecule type" value="Genomic_DNA"/>
</dbReference>
<evidence type="ECO:0000256" key="3">
    <source>
        <dbReference type="ARBA" id="ARBA00023125"/>
    </source>
</evidence>
<organism evidence="6 7">
    <name type="scientific">Candidatus Fimimorpha faecalis</name>
    <dbReference type="NCBI Taxonomy" id="2840824"/>
    <lineage>
        <taxon>Bacteria</taxon>
        <taxon>Bacillati</taxon>
        <taxon>Bacillota</taxon>
        <taxon>Clostridia</taxon>
        <taxon>Eubacteriales</taxon>
        <taxon>Candidatus Fimimorpha</taxon>
    </lineage>
</organism>
<accession>A0A9D1EEW4</accession>
<dbReference type="CDD" id="cd01392">
    <property type="entry name" value="HTH_LacI"/>
    <property type="match status" value="1"/>
</dbReference>